<proteinExistence type="predicted"/>
<dbReference type="RefSeq" id="WP_128719112.1">
    <property type="nucleotide sequence ID" value="NZ_BJNC01000001.1"/>
</dbReference>
<feature type="domain" description="Methyltransferase" evidence="1">
    <location>
        <begin position="44"/>
        <end position="136"/>
    </location>
</feature>
<evidence type="ECO:0000313" key="5">
    <source>
        <dbReference type="Proteomes" id="UP000596117"/>
    </source>
</evidence>
<dbReference type="SUPFAM" id="SSF53335">
    <property type="entry name" value="S-adenosyl-L-methionine-dependent methyltransferases"/>
    <property type="match status" value="1"/>
</dbReference>
<dbReference type="CDD" id="cd02440">
    <property type="entry name" value="AdoMet_MTases"/>
    <property type="match status" value="1"/>
</dbReference>
<dbReference type="Pfam" id="PF13649">
    <property type="entry name" value="Methyltransf_25"/>
    <property type="match status" value="1"/>
</dbReference>
<accession>A0A410NUH3</accession>
<dbReference type="AlphaFoldDB" id="A0A410NUH3"/>
<dbReference type="GO" id="GO:0032259">
    <property type="term" value="P:methylation"/>
    <property type="evidence" value="ECO:0007669"/>
    <property type="project" value="UniProtKB-KW"/>
</dbReference>
<gene>
    <name evidence="2" type="ORF">EQG53_03265</name>
    <name evidence="3" type="ORF">I6H83_01670</name>
</gene>
<dbReference type="EMBL" id="CP066026">
    <property type="protein sequence ID" value="QQB89183.1"/>
    <property type="molecule type" value="Genomic_DNA"/>
</dbReference>
<dbReference type="GO" id="GO:0008168">
    <property type="term" value="F:methyltransferase activity"/>
    <property type="evidence" value="ECO:0007669"/>
    <property type="project" value="UniProtKB-KW"/>
</dbReference>
<dbReference type="KEGG" id="bdm:EQG53_03265"/>
<dbReference type="InterPro" id="IPR041698">
    <property type="entry name" value="Methyltransf_25"/>
</dbReference>
<sequence length="207" mass="22476">MTAAPDTRAFWDARYADDVYRFGEAPNAFLARQAERLQPGLKALSVADGEGRNGVWLAQQGLDVLTFDISPRAVEKAQALAARRGVALDAQIGGLDDWIWPEGTMDVVVGVFIQFVGPAARDRMFARMKTALKPGGLLLLEGYRPEQLAYGTGGPGMEENLYAEALLREAFADLEIERIDAYDAELDEGPGHSGVSALIDLIARKPL</sequence>
<keyword evidence="2" id="KW-0808">Transferase</keyword>
<evidence type="ECO:0000313" key="2">
    <source>
        <dbReference type="EMBL" id="QAT13451.1"/>
    </source>
</evidence>
<evidence type="ECO:0000313" key="3">
    <source>
        <dbReference type="EMBL" id="QQB89183.1"/>
    </source>
</evidence>
<name>A0A410NUH3_BREDI</name>
<evidence type="ECO:0000313" key="4">
    <source>
        <dbReference type="Proteomes" id="UP000287388"/>
    </source>
</evidence>
<dbReference type="InterPro" id="IPR029063">
    <property type="entry name" value="SAM-dependent_MTases_sf"/>
</dbReference>
<organism evidence="2 4">
    <name type="scientific">Brevundimonas diminuta</name>
    <name type="common">Pseudomonas diminuta</name>
    <dbReference type="NCBI Taxonomy" id="293"/>
    <lineage>
        <taxon>Bacteria</taxon>
        <taxon>Pseudomonadati</taxon>
        <taxon>Pseudomonadota</taxon>
        <taxon>Alphaproteobacteria</taxon>
        <taxon>Caulobacterales</taxon>
        <taxon>Caulobacteraceae</taxon>
        <taxon>Brevundimonas</taxon>
    </lineage>
</organism>
<reference evidence="3 5" key="2">
    <citation type="submission" date="2020-12" db="EMBL/GenBank/DDBJ databases">
        <title>FDA dAtabase for Regulatory Grade micrObial Sequences (FDA-ARGOS): Supporting development and validation of Infectious Disease Dx tests.</title>
        <authorList>
            <person name="Kerrigan L."/>
            <person name="Long C."/>
            <person name="Tallon L."/>
            <person name="Sadzewicz L."/>
            <person name="Zhao X."/>
            <person name="Boylan J."/>
            <person name="Ott S."/>
            <person name="Bowen H."/>
            <person name="Vavikolanu K."/>
            <person name="Mehta A."/>
            <person name="Aluvathingal J."/>
            <person name="Nadendla S."/>
            <person name="Yan Y."/>
            <person name="Sichtig H."/>
        </authorList>
    </citation>
    <scope>NUCLEOTIDE SEQUENCE [LARGE SCALE GENOMIC DNA]</scope>
    <source>
        <strain evidence="3 5">FDAARGOS_1026</strain>
    </source>
</reference>
<keyword evidence="5" id="KW-1185">Reference proteome</keyword>
<dbReference type="EMBL" id="CP035093">
    <property type="protein sequence ID" value="QAT13451.1"/>
    <property type="molecule type" value="Genomic_DNA"/>
</dbReference>
<evidence type="ECO:0000259" key="1">
    <source>
        <dbReference type="Pfam" id="PF13649"/>
    </source>
</evidence>
<protein>
    <submittedName>
        <fullName evidence="2">Class I SAM-dependent methyltransferase</fullName>
    </submittedName>
</protein>
<reference evidence="2 4" key="1">
    <citation type="submission" date="2019-01" db="EMBL/GenBank/DDBJ databases">
        <title>Brevundimonas diminuta Genome sequencing and assembly.</title>
        <authorList>
            <person name="Chen H."/>
        </authorList>
    </citation>
    <scope>NUCLEOTIDE SEQUENCE [LARGE SCALE GENOMIC DNA]</scope>
    <source>
        <strain evidence="2">ATCC</strain>
        <strain evidence="4">ATCC(B) 19146</strain>
    </source>
</reference>
<keyword evidence="2" id="KW-0489">Methyltransferase</keyword>
<dbReference type="Proteomes" id="UP000596117">
    <property type="component" value="Chromosome"/>
</dbReference>
<dbReference type="Gene3D" id="3.40.50.150">
    <property type="entry name" value="Vaccinia Virus protein VP39"/>
    <property type="match status" value="1"/>
</dbReference>
<dbReference type="Proteomes" id="UP000287388">
    <property type="component" value="Chromosome"/>
</dbReference>